<evidence type="ECO:0000313" key="1">
    <source>
        <dbReference type="EMBL" id="WAR29872.1"/>
    </source>
</evidence>
<accession>A0ABY7G602</accession>
<sequence length="211" mass="23465">QGCNQVTVGVEYSVSTLGECRRTTGCQTFGIRNSTVGLRCKCASNIHVHSGTCRRKCEEADQYPCGDIFDTNMFSIYAVENDGTSQLPATTTRESQPTYSVSTTTQVTISKGGTSRISTITTRETESSYLRGMLRTCFKNTVIEKTTAEVSTAVANQQRVEYVNTTSDGMHRNTKDTRDAQTYEKLNMTTSSDNYLSIQEIDADRHFYQNT</sequence>
<protein>
    <submittedName>
        <fullName evidence="1">Uncharacterized protein</fullName>
    </submittedName>
</protein>
<keyword evidence="2" id="KW-1185">Reference proteome</keyword>
<dbReference type="EMBL" id="CP111027">
    <property type="protein sequence ID" value="WAR29872.1"/>
    <property type="molecule type" value="Genomic_DNA"/>
</dbReference>
<reference evidence="1" key="1">
    <citation type="submission" date="2022-11" db="EMBL/GenBank/DDBJ databases">
        <title>Centuries of genome instability and evolution in soft-shell clam transmissible cancer (bioRxiv).</title>
        <authorList>
            <person name="Hart S.F.M."/>
            <person name="Yonemitsu M.A."/>
            <person name="Giersch R.M."/>
            <person name="Beal B.F."/>
            <person name="Arriagada G."/>
            <person name="Davis B.W."/>
            <person name="Ostrander E.A."/>
            <person name="Goff S.P."/>
            <person name="Metzger M.J."/>
        </authorList>
    </citation>
    <scope>NUCLEOTIDE SEQUENCE</scope>
    <source>
        <strain evidence="1">MELC-2E11</strain>
        <tissue evidence="1">Siphon/mantle</tissue>
    </source>
</reference>
<organism evidence="1 2">
    <name type="scientific">Mya arenaria</name>
    <name type="common">Soft-shell clam</name>
    <dbReference type="NCBI Taxonomy" id="6604"/>
    <lineage>
        <taxon>Eukaryota</taxon>
        <taxon>Metazoa</taxon>
        <taxon>Spiralia</taxon>
        <taxon>Lophotrochozoa</taxon>
        <taxon>Mollusca</taxon>
        <taxon>Bivalvia</taxon>
        <taxon>Autobranchia</taxon>
        <taxon>Heteroconchia</taxon>
        <taxon>Euheterodonta</taxon>
        <taxon>Imparidentia</taxon>
        <taxon>Neoheterodontei</taxon>
        <taxon>Myida</taxon>
        <taxon>Myoidea</taxon>
        <taxon>Myidae</taxon>
        <taxon>Mya</taxon>
    </lineage>
</organism>
<evidence type="ECO:0000313" key="2">
    <source>
        <dbReference type="Proteomes" id="UP001164746"/>
    </source>
</evidence>
<dbReference type="Proteomes" id="UP001164746">
    <property type="component" value="Chromosome 16"/>
</dbReference>
<feature type="non-terminal residue" evidence="1">
    <location>
        <position position="1"/>
    </location>
</feature>
<proteinExistence type="predicted"/>
<gene>
    <name evidence="1" type="ORF">MAR_003440</name>
</gene>
<name>A0ABY7G602_MYAAR</name>